<keyword evidence="6 7" id="KW-0472">Membrane</keyword>
<accession>D2QY60</accession>
<dbReference type="OrthoDB" id="290170at2"/>
<evidence type="ECO:0000256" key="1">
    <source>
        <dbReference type="ARBA" id="ARBA00004651"/>
    </source>
</evidence>
<name>D2QY60_PIRSD</name>
<sequence>MGILAWIIFGLLAGIVAKWIMPGNDPGGWIITILLGIAGAFVGGFVGSQLGFAAGGPFGFNWPSFGLAILGSLIILAVYRLINNRRIA</sequence>
<evidence type="ECO:0000256" key="3">
    <source>
        <dbReference type="ARBA" id="ARBA00022475"/>
    </source>
</evidence>
<dbReference type="Proteomes" id="UP000001887">
    <property type="component" value="Chromosome"/>
</dbReference>
<comment type="similarity">
    <text evidence="2">Belongs to the UPF0410 family.</text>
</comment>
<evidence type="ECO:0000256" key="5">
    <source>
        <dbReference type="ARBA" id="ARBA00022989"/>
    </source>
</evidence>
<dbReference type="AlphaFoldDB" id="D2QY60"/>
<dbReference type="Pfam" id="PF04226">
    <property type="entry name" value="Transgly_assoc"/>
    <property type="match status" value="1"/>
</dbReference>
<dbReference type="PANTHER" id="PTHR33884:SF3">
    <property type="entry name" value="UPF0410 PROTEIN YMGE"/>
    <property type="match status" value="1"/>
</dbReference>
<dbReference type="KEGG" id="psl:Psta_1599"/>
<dbReference type="GO" id="GO:0005886">
    <property type="term" value="C:plasma membrane"/>
    <property type="evidence" value="ECO:0007669"/>
    <property type="project" value="UniProtKB-SubCell"/>
</dbReference>
<keyword evidence="4 7" id="KW-0812">Transmembrane</keyword>
<evidence type="ECO:0000256" key="7">
    <source>
        <dbReference type="SAM" id="Phobius"/>
    </source>
</evidence>
<keyword evidence="3" id="KW-1003">Cell membrane</keyword>
<dbReference type="eggNOG" id="COG2261">
    <property type="taxonomic scope" value="Bacteria"/>
</dbReference>
<protein>
    <submittedName>
        <fullName evidence="8">Transglycosylase-associated protein</fullName>
    </submittedName>
</protein>
<evidence type="ECO:0000313" key="9">
    <source>
        <dbReference type="Proteomes" id="UP000001887"/>
    </source>
</evidence>
<keyword evidence="9" id="KW-1185">Reference proteome</keyword>
<dbReference type="EMBL" id="CP001848">
    <property type="protein sequence ID" value="ADB16274.1"/>
    <property type="molecule type" value="Genomic_DNA"/>
</dbReference>
<feature type="transmembrane region" description="Helical" evidence="7">
    <location>
        <begin position="60"/>
        <end position="82"/>
    </location>
</feature>
<dbReference type="HOGENOM" id="CLU_160040_2_3_0"/>
<proteinExistence type="inferred from homology"/>
<dbReference type="STRING" id="530564.Psta_1599"/>
<keyword evidence="5 7" id="KW-1133">Transmembrane helix</keyword>
<evidence type="ECO:0000256" key="4">
    <source>
        <dbReference type="ARBA" id="ARBA00022692"/>
    </source>
</evidence>
<reference evidence="8 9" key="1">
    <citation type="journal article" date="2009" name="Stand. Genomic Sci.">
        <title>Complete genome sequence of Pirellula staleyi type strain (ATCC 27377).</title>
        <authorList>
            <person name="Clum A."/>
            <person name="Tindall B.J."/>
            <person name="Sikorski J."/>
            <person name="Ivanova N."/>
            <person name="Mavrommatis K."/>
            <person name="Lucas S."/>
            <person name="Glavina del Rio T."/>
            <person name="Nolan M."/>
            <person name="Chen F."/>
            <person name="Tice H."/>
            <person name="Pitluck S."/>
            <person name="Cheng J.F."/>
            <person name="Chertkov O."/>
            <person name="Brettin T."/>
            <person name="Han C."/>
            <person name="Detter J.C."/>
            <person name="Kuske C."/>
            <person name="Bruce D."/>
            <person name="Goodwin L."/>
            <person name="Ovchinikova G."/>
            <person name="Pati A."/>
            <person name="Mikhailova N."/>
            <person name="Chen A."/>
            <person name="Palaniappan K."/>
            <person name="Land M."/>
            <person name="Hauser L."/>
            <person name="Chang Y.J."/>
            <person name="Jeffries C.D."/>
            <person name="Chain P."/>
            <person name="Rohde M."/>
            <person name="Goker M."/>
            <person name="Bristow J."/>
            <person name="Eisen J.A."/>
            <person name="Markowitz V."/>
            <person name="Hugenholtz P."/>
            <person name="Kyrpides N.C."/>
            <person name="Klenk H.P."/>
            <person name="Lapidus A."/>
        </authorList>
    </citation>
    <scope>NUCLEOTIDE SEQUENCE [LARGE SCALE GENOMIC DNA]</scope>
    <source>
        <strain evidence="9">ATCC 27377 / DSM 6068 / ICPB 4128</strain>
    </source>
</reference>
<evidence type="ECO:0000313" key="8">
    <source>
        <dbReference type="EMBL" id="ADB16274.1"/>
    </source>
</evidence>
<evidence type="ECO:0000256" key="6">
    <source>
        <dbReference type="ARBA" id="ARBA00023136"/>
    </source>
</evidence>
<feature type="transmembrane region" description="Helical" evidence="7">
    <location>
        <begin position="27"/>
        <end position="48"/>
    </location>
</feature>
<dbReference type="PANTHER" id="PTHR33884">
    <property type="entry name" value="UPF0410 PROTEIN YMGE"/>
    <property type="match status" value="1"/>
</dbReference>
<comment type="subcellular location">
    <subcellularLocation>
        <location evidence="1">Cell membrane</location>
        <topology evidence="1">Multi-pass membrane protein</topology>
    </subcellularLocation>
</comment>
<organism evidence="8 9">
    <name type="scientific">Pirellula staleyi (strain ATCC 27377 / DSM 6068 / ICPB 4128)</name>
    <name type="common">Pirella staleyi</name>
    <dbReference type="NCBI Taxonomy" id="530564"/>
    <lineage>
        <taxon>Bacteria</taxon>
        <taxon>Pseudomonadati</taxon>
        <taxon>Planctomycetota</taxon>
        <taxon>Planctomycetia</taxon>
        <taxon>Pirellulales</taxon>
        <taxon>Pirellulaceae</taxon>
        <taxon>Pirellula</taxon>
    </lineage>
</organism>
<evidence type="ECO:0000256" key="2">
    <source>
        <dbReference type="ARBA" id="ARBA00011006"/>
    </source>
</evidence>
<gene>
    <name evidence="8" type="ordered locus">Psta_1599</name>
</gene>
<dbReference type="InterPro" id="IPR007341">
    <property type="entry name" value="Transgly_assoc"/>
</dbReference>